<dbReference type="EMBL" id="ACPB03037665">
    <property type="status" value="NOT_ANNOTATED_CDS"/>
    <property type="molecule type" value="Genomic_DNA"/>
</dbReference>
<dbReference type="Proteomes" id="UP000015103">
    <property type="component" value="Unassembled WGS sequence"/>
</dbReference>
<evidence type="ECO:0000313" key="2">
    <source>
        <dbReference type="Proteomes" id="UP000015103"/>
    </source>
</evidence>
<evidence type="ECO:0000313" key="1">
    <source>
        <dbReference type="EnsemblMetazoa" id="RPRC006586-PA"/>
    </source>
</evidence>
<keyword evidence="2" id="KW-1185">Reference proteome</keyword>
<dbReference type="InParanoid" id="T1HRB6"/>
<dbReference type="HOGENOM" id="CLU_2929474_0_0_1"/>
<reference evidence="1" key="1">
    <citation type="submission" date="2015-05" db="UniProtKB">
        <authorList>
            <consortium name="EnsemblMetazoa"/>
        </authorList>
    </citation>
    <scope>IDENTIFICATION</scope>
</reference>
<name>T1HRB6_RHOPR</name>
<dbReference type="VEuPathDB" id="VectorBase:RPRC006586"/>
<dbReference type="AlphaFoldDB" id="T1HRB6"/>
<organism evidence="1 2">
    <name type="scientific">Rhodnius prolixus</name>
    <name type="common">Triatomid bug</name>
    <dbReference type="NCBI Taxonomy" id="13249"/>
    <lineage>
        <taxon>Eukaryota</taxon>
        <taxon>Metazoa</taxon>
        <taxon>Ecdysozoa</taxon>
        <taxon>Arthropoda</taxon>
        <taxon>Hexapoda</taxon>
        <taxon>Insecta</taxon>
        <taxon>Pterygota</taxon>
        <taxon>Neoptera</taxon>
        <taxon>Paraneoptera</taxon>
        <taxon>Hemiptera</taxon>
        <taxon>Heteroptera</taxon>
        <taxon>Panheteroptera</taxon>
        <taxon>Cimicomorpha</taxon>
        <taxon>Reduviidae</taxon>
        <taxon>Triatominae</taxon>
        <taxon>Rhodnius</taxon>
    </lineage>
</organism>
<accession>T1HRB6</accession>
<dbReference type="EnsemblMetazoa" id="RPRC006586-RA">
    <property type="protein sequence ID" value="RPRC006586-PA"/>
    <property type="gene ID" value="RPRC006586"/>
</dbReference>
<protein>
    <submittedName>
        <fullName evidence="1">Uncharacterized protein</fullName>
    </submittedName>
</protein>
<proteinExistence type="predicted"/>
<sequence length="61" mass="6940">SLMLLLRTLLLDSSSQTHENGDKTEKCDLSNAAFFQMSLNLVFDSITLYVTELLDSQRKML</sequence>